<feature type="compositionally biased region" description="Low complexity" evidence="4">
    <location>
        <begin position="164"/>
        <end position="175"/>
    </location>
</feature>
<dbReference type="OrthoDB" id="6162375at2759"/>
<feature type="compositionally biased region" description="Low complexity" evidence="4">
    <location>
        <begin position="20"/>
        <end position="35"/>
    </location>
</feature>
<dbReference type="InterPro" id="IPR024864">
    <property type="entry name" value="Nup54/Nup57/Nup44"/>
</dbReference>
<feature type="compositionally biased region" description="Polar residues" evidence="4">
    <location>
        <begin position="1"/>
        <end position="19"/>
    </location>
</feature>
<dbReference type="Pfam" id="PF13874">
    <property type="entry name" value="Nup54"/>
    <property type="match status" value="1"/>
</dbReference>
<feature type="compositionally biased region" description="Low complexity" evidence="4">
    <location>
        <begin position="44"/>
        <end position="56"/>
    </location>
</feature>
<keyword evidence="7" id="KW-1185">Reference proteome</keyword>
<dbReference type="GO" id="GO:0036228">
    <property type="term" value="P:protein localization to nuclear inner membrane"/>
    <property type="evidence" value="ECO:0007669"/>
    <property type="project" value="TreeGrafter"/>
</dbReference>
<dbReference type="GO" id="GO:0006999">
    <property type="term" value="P:nuclear pore organization"/>
    <property type="evidence" value="ECO:0007669"/>
    <property type="project" value="TreeGrafter"/>
</dbReference>
<dbReference type="STRING" id="1314776.A0A165X6G9"/>
<protein>
    <recommendedName>
        <fullName evidence="5">Nucleoporin Nup54 alpha-helical domain-containing protein</fullName>
    </recommendedName>
</protein>
<evidence type="ECO:0000256" key="4">
    <source>
        <dbReference type="SAM" id="MobiDB-lite"/>
    </source>
</evidence>
<dbReference type="PANTHER" id="PTHR13000:SF0">
    <property type="entry name" value="NUCLEOPORIN P54"/>
    <property type="match status" value="1"/>
</dbReference>
<dbReference type="EMBL" id="KV428435">
    <property type="protein sequence ID" value="KZT31877.1"/>
    <property type="molecule type" value="Genomic_DNA"/>
</dbReference>
<sequence>MSLFGQPTNSTTNAFGSFGSTNTNTTTAQPQTSTNIFGQPNPAPATSTTTSGAGTNIFGQPTNTNGQQKPPSNAFNSIFGSQTQQPQTQTQPAQQGGIFGSFGSNTASTNTTNNTTTTGTGTGGGLFGSTLTPLNTNVSSTTNAGTGTNASAGTNIFGQPASAGGQTQPTQQTGTAGTGGGLFGGGLFGGQNQQQGQQTQQTGQQQGSIFGSQPSTQPQPQQSTSTGAFGNLFGSTASAQPQTQNQQPNPSSSFLGTSAFGPRPSLFAQSQSQLNNLSQPPKSPDQILASKIEEIVTAWNPTSADCKFQWYFYNLVEKGDVARYGRPSNALDGARWERACRENPDPSCLVPVLAIGFDDLQKRVEGQEKLALAHQEKLKELTKSLTSLSQKHVLQNTLLLQRIQSHQTTLTHRLLRLTQHLHLLIPSIRSSSIRPEEEALLSILESIEEELVLKGGQAGGGVGGGRMRGKLNELWGVVGNLQSVRERERRRDGKSSTLSGGGGTEWSVVDEGGFQQIVHVLMEQQHGLAYLTSLLKDRARDIELIKEGIKSGKLGIPTNESGLHGARASRSTSGMSSSFLG</sequence>
<dbReference type="GO" id="GO:0017056">
    <property type="term" value="F:structural constituent of nuclear pore"/>
    <property type="evidence" value="ECO:0007669"/>
    <property type="project" value="TreeGrafter"/>
</dbReference>
<keyword evidence="3" id="KW-0539">Nucleus</keyword>
<feature type="compositionally biased region" description="Low complexity" evidence="4">
    <location>
        <begin position="565"/>
        <end position="581"/>
    </location>
</feature>
<evidence type="ECO:0000313" key="6">
    <source>
        <dbReference type="EMBL" id="KZT31877.1"/>
    </source>
</evidence>
<feature type="region of interest" description="Disordered" evidence="4">
    <location>
        <begin position="1"/>
        <end position="262"/>
    </location>
</feature>
<name>A0A165X6G9_9AGAM</name>
<gene>
    <name evidence="6" type="ORF">SISSUDRAFT_1067383</name>
</gene>
<feature type="compositionally biased region" description="Low complexity" evidence="4">
    <location>
        <begin position="235"/>
        <end position="253"/>
    </location>
</feature>
<evidence type="ECO:0000259" key="5">
    <source>
        <dbReference type="Pfam" id="PF13874"/>
    </source>
</evidence>
<evidence type="ECO:0000256" key="3">
    <source>
        <dbReference type="ARBA" id="ARBA00023242"/>
    </source>
</evidence>
<proteinExistence type="predicted"/>
<feature type="compositionally biased region" description="Gly residues" evidence="4">
    <location>
        <begin position="176"/>
        <end position="189"/>
    </location>
</feature>
<evidence type="ECO:0000256" key="2">
    <source>
        <dbReference type="ARBA" id="ARBA00022448"/>
    </source>
</evidence>
<keyword evidence="2" id="KW-0813">Transport</keyword>
<feature type="compositionally biased region" description="Low complexity" evidence="4">
    <location>
        <begin position="82"/>
        <end position="119"/>
    </location>
</feature>
<feature type="compositionally biased region" description="Low complexity" evidence="4">
    <location>
        <begin position="128"/>
        <end position="155"/>
    </location>
</feature>
<evidence type="ECO:0000313" key="7">
    <source>
        <dbReference type="Proteomes" id="UP000076798"/>
    </source>
</evidence>
<reference evidence="6 7" key="1">
    <citation type="journal article" date="2016" name="Mol. Biol. Evol.">
        <title>Comparative Genomics of Early-Diverging Mushroom-Forming Fungi Provides Insights into the Origins of Lignocellulose Decay Capabilities.</title>
        <authorList>
            <person name="Nagy L.G."/>
            <person name="Riley R."/>
            <person name="Tritt A."/>
            <person name="Adam C."/>
            <person name="Daum C."/>
            <person name="Floudas D."/>
            <person name="Sun H."/>
            <person name="Yadav J.S."/>
            <person name="Pangilinan J."/>
            <person name="Larsson K.H."/>
            <person name="Matsuura K."/>
            <person name="Barry K."/>
            <person name="Labutti K."/>
            <person name="Kuo R."/>
            <person name="Ohm R.A."/>
            <person name="Bhattacharya S.S."/>
            <person name="Shirouzu T."/>
            <person name="Yoshinaga Y."/>
            <person name="Martin F.M."/>
            <person name="Grigoriev I.V."/>
            <person name="Hibbett D.S."/>
        </authorList>
    </citation>
    <scope>NUCLEOTIDE SEQUENCE [LARGE SCALE GENOMIC DNA]</scope>
    <source>
        <strain evidence="6 7">HHB10207 ss-3</strain>
    </source>
</reference>
<feature type="region of interest" description="Disordered" evidence="4">
    <location>
        <begin position="556"/>
        <end position="581"/>
    </location>
</feature>
<dbReference type="GO" id="GO:0006607">
    <property type="term" value="P:NLS-bearing protein import into nucleus"/>
    <property type="evidence" value="ECO:0007669"/>
    <property type="project" value="TreeGrafter"/>
</dbReference>
<accession>A0A165X6G9</accession>
<evidence type="ECO:0000256" key="1">
    <source>
        <dbReference type="ARBA" id="ARBA00004123"/>
    </source>
</evidence>
<comment type="subcellular location">
    <subcellularLocation>
        <location evidence="1">Nucleus</location>
    </subcellularLocation>
</comment>
<dbReference type="PANTHER" id="PTHR13000">
    <property type="entry name" value="NUCLEOPORIN P54"/>
    <property type="match status" value="1"/>
</dbReference>
<dbReference type="GO" id="GO:0044613">
    <property type="term" value="C:nuclear pore central transport channel"/>
    <property type="evidence" value="ECO:0007669"/>
    <property type="project" value="TreeGrafter"/>
</dbReference>
<dbReference type="InterPro" id="IPR025712">
    <property type="entry name" value="Nup54_alpha-helical_dom"/>
</dbReference>
<dbReference type="AlphaFoldDB" id="A0A165X6G9"/>
<feature type="domain" description="Nucleoporin Nup54 alpha-helical" evidence="5">
    <location>
        <begin position="330"/>
        <end position="476"/>
    </location>
</feature>
<dbReference type="Proteomes" id="UP000076798">
    <property type="component" value="Unassembled WGS sequence"/>
</dbReference>
<feature type="compositionally biased region" description="Low complexity" evidence="4">
    <location>
        <begin position="190"/>
        <end position="226"/>
    </location>
</feature>
<feature type="compositionally biased region" description="Polar residues" evidence="4">
    <location>
        <begin position="57"/>
        <end position="81"/>
    </location>
</feature>
<organism evidence="6 7">
    <name type="scientific">Sistotremastrum suecicum HHB10207 ss-3</name>
    <dbReference type="NCBI Taxonomy" id="1314776"/>
    <lineage>
        <taxon>Eukaryota</taxon>
        <taxon>Fungi</taxon>
        <taxon>Dikarya</taxon>
        <taxon>Basidiomycota</taxon>
        <taxon>Agaricomycotina</taxon>
        <taxon>Agaricomycetes</taxon>
        <taxon>Sistotremastrales</taxon>
        <taxon>Sistotremastraceae</taxon>
        <taxon>Sistotremastrum</taxon>
    </lineage>
</organism>